<reference evidence="2 3" key="1">
    <citation type="journal article" date="2023" name="Sci. Data">
        <title>Genome assembly of the Korean intertidal mud-creeper Batillaria attramentaria.</title>
        <authorList>
            <person name="Patra A.K."/>
            <person name="Ho P.T."/>
            <person name="Jun S."/>
            <person name="Lee S.J."/>
            <person name="Kim Y."/>
            <person name="Won Y.J."/>
        </authorList>
    </citation>
    <scope>NUCLEOTIDE SEQUENCE [LARGE SCALE GENOMIC DNA]</scope>
    <source>
        <strain evidence="2">Wonlab-2016</strain>
    </source>
</reference>
<evidence type="ECO:0000313" key="2">
    <source>
        <dbReference type="EMBL" id="KAK7486696.1"/>
    </source>
</evidence>
<dbReference type="EMBL" id="JACVVK020000175">
    <property type="protein sequence ID" value="KAK7486696.1"/>
    <property type="molecule type" value="Genomic_DNA"/>
</dbReference>
<name>A0ABD0KIC2_9CAEN</name>
<keyword evidence="3" id="KW-1185">Reference proteome</keyword>
<feature type="compositionally biased region" description="Basic and acidic residues" evidence="1">
    <location>
        <begin position="1"/>
        <end position="14"/>
    </location>
</feature>
<accession>A0ABD0KIC2</accession>
<dbReference type="Proteomes" id="UP001519460">
    <property type="component" value="Unassembled WGS sequence"/>
</dbReference>
<feature type="region of interest" description="Disordered" evidence="1">
    <location>
        <begin position="1"/>
        <end position="40"/>
    </location>
</feature>
<dbReference type="AlphaFoldDB" id="A0ABD0KIC2"/>
<protein>
    <submittedName>
        <fullName evidence="2">Uncharacterized protein</fullName>
    </submittedName>
</protein>
<proteinExistence type="predicted"/>
<organism evidence="2 3">
    <name type="scientific">Batillaria attramentaria</name>
    <dbReference type="NCBI Taxonomy" id="370345"/>
    <lineage>
        <taxon>Eukaryota</taxon>
        <taxon>Metazoa</taxon>
        <taxon>Spiralia</taxon>
        <taxon>Lophotrochozoa</taxon>
        <taxon>Mollusca</taxon>
        <taxon>Gastropoda</taxon>
        <taxon>Caenogastropoda</taxon>
        <taxon>Sorbeoconcha</taxon>
        <taxon>Cerithioidea</taxon>
        <taxon>Batillariidae</taxon>
        <taxon>Batillaria</taxon>
    </lineage>
</organism>
<evidence type="ECO:0000313" key="3">
    <source>
        <dbReference type="Proteomes" id="UP001519460"/>
    </source>
</evidence>
<comment type="caution">
    <text evidence="2">The sequence shown here is derived from an EMBL/GenBank/DDBJ whole genome shotgun (WGS) entry which is preliminary data.</text>
</comment>
<gene>
    <name evidence="2" type="ORF">BaRGS_00022097</name>
</gene>
<sequence length="76" mass="8316">MLDKEAAVGKRDNSNEQPPGPATRDRQQTPRKGIIAQRPAKINPGKTWRDAARDKNGFASLSPRIHPLLASSDPDC</sequence>
<evidence type="ECO:0000256" key="1">
    <source>
        <dbReference type="SAM" id="MobiDB-lite"/>
    </source>
</evidence>